<proteinExistence type="predicted"/>
<sequence>MATSGAGRLPLMRMASDKLAVVGDRVIIAGTGAVGLGQRFQDVVQKAWDKKAFNGKCVDCCRVLSHDAVNDFRGTGVPFVQDQGYGFGALLAAPLEDRAQLVEFGTNDLQPEIKSDKLNFVSMGSGQMLAEPFMGFISRVIWAGNMPNVQSATLGVYWALRHAIQMAPGGVGEPIRIATLTRQKGHWMARILEDEELQEVGQHIDAIEERIRQYPAGVLREAAAQPLPEPPKSGA</sequence>
<dbReference type="InterPro" id="IPR029055">
    <property type="entry name" value="Ntn_hydrolases_N"/>
</dbReference>
<dbReference type="Proteomes" id="UP000553963">
    <property type="component" value="Unassembled WGS sequence"/>
</dbReference>
<dbReference type="AlphaFoldDB" id="A0A840AQ07"/>
<keyword evidence="2" id="KW-1185">Reference proteome</keyword>
<protein>
    <submittedName>
        <fullName evidence="1">Uncharacterized protein</fullName>
    </submittedName>
</protein>
<name>A0A840AQ07_9HYPH</name>
<dbReference type="Gene3D" id="3.60.20.10">
    <property type="entry name" value="Glutamine Phosphoribosylpyrophosphate, subunit 1, domain 1"/>
    <property type="match status" value="1"/>
</dbReference>
<organism evidence="1 2">
    <name type="scientific">Kaistia hirudinis</name>
    <dbReference type="NCBI Taxonomy" id="1293440"/>
    <lineage>
        <taxon>Bacteria</taxon>
        <taxon>Pseudomonadati</taxon>
        <taxon>Pseudomonadota</taxon>
        <taxon>Alphaproteobacteria</taxon>
        <taxon>Hyphomicrobiales</taxon>
        <taxon>Kaistiaceae</taxon>
        <taxon>Kaistia</taxon>
    </lineage>
</organism>
<evidence type="ECO:0000313" key="1">
    <source>
        <dbReference type="EMBL" id="MBB3931712.1"/>
    </source>
</evidence>
<reference evidence="1 2" key="1">
    <citation type="submission" date="2020-08" db="EMBL/GenBank/DDBJ databases">
        <title>Genomic Encyclopedia of Type Strains, Phase IV (KMG-IV): sequencing the most valuable type-strain genomes for metagenomic binning, comparative biology and taxonomic classification.</title>
        <authorList>
            <person name="Goeker M."/>
        </authorList>
    </citation>
    <scope>NUCLEOTIDE SEQUENCE [LARGE SCALE GENOMIC DNA]</scope>
    <source>
        <strain evidence="1 2">DSM 25966</strain>
    </source>
</reference>
<comment type="caution">
    <text evidence="1">The sequence shown here is derived from an EMBL/GenBank/DDBJ whole genome shotgun (WGS) entry which is preliminary data.</text>
</comment>
<gene>
    <name evidence="1" type="ORF">GGR25_002762</name>
</gene>
<dbReference type="EMBL" id="JACIDS010000003">
    <property type="protein sequence ID" value="MBB3931712.1"/>
    <property type="molecule type" value="Genomic_DNA"/>
</dbReference>
<evidence type="ECO:0000313" key="2">
    <source>
        <dbReference type="Proteomes" id="UP000553963"/>
    </source>
</evidence>
<accession>A0A840AQ07</accession>